<comment type="caution">
    <text evidence="1">The sequence shown here is derived from an EMBL/GenBank/DDBJ whole genome shotgun (WGS) entry which is preliminary data.</text>
</comment>
<reference evidence="1" key="1">
    <citation type="journal article" date="2014" name="Front. Microbiol.">
        <title>High frequency of phylogenetically diverse reductive dehalogenase-homologous genes in deep subseafloor sedimentary metagenomes.</title>
        <authorList>
            <person name="Kawai M."/>
            <person name="Futagami T."/>
            <person name="Toyoda A."/>
            <person name="Takaki Y."/>
            <person name="Nishi S."/>
            <person name="Hori S."/>
            <person name="Arai W."/>
            <person name="Tsubouchi T."/>
            <person name="Morono Y."/>
            <person name="Uchiyama I."/>
            <person name="Ito T."/>
            <person name="Fujiyama A."/>
            <person name="Inagaki F."/>
            <person name="Takami H."/>
        </authorList>
    </citation>
    <scope>NUCLEOTIDE SEQUENCE</scope>
    <source>
        <strain evidence="1">Expedition CK06-06</strain>
    </source>
</reference>
<dbReference type="EMBL" id="BARU01006094">
    <property type="protein sequence ID" value="GAH45047.1"/>
    <property type="molecule type" value="Genomic_DNA"/>
</dbReference>
<accession>X1FJC8</accession>
<name>X1FJC8_9ZZZZ</name>
<feature type="non-terminal residue" evidence="1">
    <location>
        <position position="1"/>
    </location>
</feature>
<protein>
    <recommendedName>
        <fullName evidence="2">Thioredoxin-like fold domain-containing protein</fullName>
    </recommendedName>
</protein>
<proteinExistence type="predicted"/>
<organism evidence="1">
    <name type="scientific">marine sediment metagenome</name>
    <dbReference type="NCBI Taxonomy" id="412755"/>
    <lineage>
        <taxon>unclassified sequences</taxon>
        <taxon>metagenomes</taxon>
        <taxon>ecological metagenomes</taxon>
    </lineage>
</organism>
<evidence type="ECO:0008006" key="2">
    <source>
        <dbReference type="Google" id="ProtNLM"/>
    </source>
</evidence>
<evidence type="ECO:0000313" key="1">
    <source>
        <dbReference type="EMBL" id="GAH45047.1"/>
    </source>
</evidence>
<gene>
    <name evidence="1" type="ORF">S03H2_11972</name>
</gene>
<dbReference type="AlphaFoldDB" id="X1FJC8"/>
<sequence length="32" mass="3475">ALGPVMVVDGEYYGKPSAKELEQIITAKQIEP</sequence>